<dbReference type="Proteomes" id="UP000596742">
    <property type="component" value="Unassembled WGS sequence"/>
</dbReference>
<organism evidence="2 3">
    <name type="scientific">Mytilus galloprovincialis</name>
    <name type="common">Mediterranean mussel</name>
    <dbReference type="NCBI Taxonomy" id="29158"/>
    <lineage>
        <taxon>Eukaryota</taxon>
        <taxon>Metazoa</taxon>
        <taxon>Spiralia</taxon>
        <taxon>Lophotrochozoa</taxon>
        <taxon>Mollusca</taxon>
        <taxon>Bivalvia</taxon>
        <taxon>Autobranchia</taxon>
        <taxon>Pteriomorphia</taxon>
        <taxon>Mytilida</taxon>
        <taxon>Mytiloidea</taxon>
        <taxon>Mytilidae</taxon>
        <taxon>Mytilinae</taxon>
        <taxon>Mytilus</taxon>
    </lineage>
</organism>
<evidence type="ECO:0000313" key="3">
    <source>
        <dbReference type="Proteomes" id="UP000596742"/>
    </source>
</evidence>
<evidence type="ECO:0000313" key="2">
    <source>
        <dbReference type="EMBL" id="VDI82535.1"/>
    </source>
</evidence>
<evidence type="ECO:0000256" key="1">
    <source>
        <dbReference type="SAM" id="SignalP"/>
    </source>
</evidence>
<name>A0A8B6HPM9_MYTGA</name>
<dbReference type="OrthoDB" id="6094196at2759"/>
<feature type="chain" id="PRO_5033000746" evidence="1">
    <location>
        <begin position="21"/>
        <end position="430"/>
    </location>
</feature>
<dbReference type="AlphaFoldDB" id="A0A8B6HPM9"/>
<accession>A0A8B6HPM9</accession>
<comment type="caution">
    <text evidence="2">The sequence shown here is derived from an EMBL/GenBank/DDBJ whole genome shotgun (WGS) entry which is preliminary data.</text>
</comment>
<reference evidence="2" key="1">
    <citation type="submission" date="2018-11" db="EMBL/GenBank/DDBJ databases">
        <authorList>
            <person name="Alioto T."/>
            <person name="Alioto T."/>
        </authorList>
    </citation>
    <scope>NUCLEOTIDE SEQUENCE</scope>
</reference>
<keyword evidence="3" id="KW-1185">Reference proteome</keyword>
<proteinExistence type="predicted"/>
<sequence length="430" mass="47758">MKTRILSFVFGVLFLYCANGHKYHNYRRYGRHHVKHRPIKPEGSRLPVNPPVNICPPLVCPLIDIPNECRKEIYTNVYGVLCRGCNKNICVNNKIVSDITKIQPDSGPSRGDIPKVPKFVNQMTGKLTGNWLDANLNPKPVYIPNNQFQNNNNIPVTNNVPVWQNNLNTQWTNNGPLNPQWQNNVPANTQWQDNVPINSQWQNIKPMNNQWQNNGAGNSLWQNNGAGNSVLQNNGAGNSLWQNTGTVNTQWQNTQSNGQLQNTLPINQNNMQFPVNNQWQSAPVFRQQPNTLTVLGTLAQGGPSQNTPLVRGSFQSPNQAIPQFNQNPSGSSLPVFRNNQQIGTPISGLPIQLTGKDVKSVPIRKESDQIGKLVESAPVLIKTSENLGFTNPLYNELPFVQTIDSLNSKVYDANTPEALNTKAVNSVGGV</sequence>
<protein>
    <submittedName>
        <fullName evidence="2">Uncharacterized protein</fullName>
    </submittedName>
</protein>
<keyword evidence="1" id="KW-0732">Signal</keyword>
<feature type="signal peptide" evidence="1">
    <location>
        <begin position="1"/>
        <end position="20"/>
    </location>
</feature>
<gene>
    <name evidence="2" type="ORF">MGAL_10B073312</name>
</gene>
<dbReference type="EMBL" id="UYJE01010370">
    <property type="protein sequence ID" value="VDI82535.1"/>
    <property type="molecule type" value="Genomic_DNA"/>
</dbReference>